<feature type="compositionally biased region" description="Basic and acidic residues" evidence="1">
    <location>
        <begin position="330"/>
        <end position="340"/>
    </location>
</feature>
<dbReference type="AlphaFoldDB" id="A0ABD2C9D7"/>
<dbReference type="EMBL" id="JAYRBN010000058">
    <property type="protein sequence ID" value="KAL2741669.1"/>
    <property type="molecule type" value="Genomic_DNA"/>
</dbReference>
<feature type="region of interest" description="Disordered" evidence="1">
    <location>
        <begin position="330"/>
        <end position="363"/>
    </location>
</feature>
<organism evidence="2 3">
    <name type="scientific">Vespula maculifrons</name>
    <name type="common">Eastern yellow jacket</name>
    <name type="synonym">Wasp</name>
    <dbReference type="NCBI Taxonomy" id="7453"/>
    <lineage>
        <taxon>Eukaryota</taxon>
        <taxon>Metazoa</taxon>
        <taxon>Ecdysozoa</taxon>
        <taxon>Arthropoda</taxon>
        <taxon>Hexapoda</taxon>
        <taxon>Insecta</taxon>
        <taxon>Pterygota</taxon>
        <taxon>Neoptera</taxon>
        <taxon>Endopterygota</taxon>
        <taxon>Hymenoptera</taxon>
        <taxon>Apocrita</taxon>
        <taxon>Aculeata</taxon>
        <taxon>Vespoidea</taxon>
        <taxon>Vespidae</taxon>
        <taxon>Vespinae</taxon>
        <taxon>Vespula</taxon>
    </lineage>
</organism>
<comment type="caution">
    <text evidence="2">The sequence shown here is derived from an EMBL/GenBank/DDBJ whole genome shotgun (WGS) entry which is preliminary data.</text>
</comment>
<protein>
    <submittedName>
        <fullName evidence="2">Uncharacterized protein</fullName>
    </submittedName>
</protein>
<evidence type="ECO:0000313" key="3">
    <source>
        <dbReference type="Proteomes" id="UP001607303"/>
    </source>
</evidence>
<keyword evidence="3" id="KW-1185">Reference proteome</keyword>
<proteinExistence type="predicted"/>
<name>A0ABD2C9D7_VESMC</name>
<reference evidence="2 3" key="1">
    <citation type="journal article" date="2024" name="Ann. Entomol. Soc. Am.">
        <title>Genomic analyses of the southern and eastern yellowjacket wasps (Hymenoptera: Vespidae) reveal evolutionary signatures of social life.</title>
        <authorList>
            <person name="Catto M.A."/>
            <person name="Caine P.B."/>
            <person name="Orr S.E."/>
            <person name="Hunt B.G."/>
            <person name="Goodisman M.A.D."/>
        </authorList>
    </citation>
    <scope>NUCLEOTIDE SEQUENCE [LARGE SCALE GENOMIC DNA]</scope>
    <source>
        <strain evidence="2">232</strain>
        <tissue evidence="2">Head and thorax</tissue>
    </source>
</reference>
<dbReference type="Proteomes" id="UP001607303">
    <property type="component" value="Unassembled WGS sequence"/>
</dbReference>
<feature type="compositionally biased region" description="Basic and acidic residues" evidence="1">
    <location>
        <begin position="348"/>
        <end position="363"/>
    </location>
</feature>
<evidence type="ECO:0000313" key="2">
    <source>
        <dbReference type="EMBL" id="KAL2741669.1"/>
    </source>
</evidence>
<accession>A0ABD2C9D7</accession>
<gene>
    <name evidence="2" type="ORF">V1477_009298</name>
</gene>
<evidence type="ECO:0000256" key="1">
    <source>
        <dbReference type="SAM" id="MobiDB-lite"/>
    </source>
</evidence>
<sequence length="363" mass="40837">MFRAYGTAPAETPSGADIYPWTTFFNKDIIYYGLLLNLWPRSEMRRKPLEYYDVEVKVKEAMESVSSDRSDAMLIESFRNIRQLFDASSPFFQVKVNVYLKESIVERKYRVMIVLSSPTHVARYTFASRVLKSCRDIEEEEERKGKRGTMGSYLCCRGTNLESARSKPDSTEARSFVRSAQVLPKFVASFIVSRHDFDDVLPVSGSSCTDRLSPMALAWLFALSKAHASMHERIELLASRVAGNVAADADADADADAAVTIAVVVAFVLEVPLWNEIGLGCVKLGWVELSWVGLGCVGYNTYRNLFEMIKNRAAFNLCLLEIPKSGRLATREHQEVDDPKSQSVNPAARRDMHSLSHDPHKID</sequence>